<dbReference type="SUPFAM" id="SSF52833">
    <property type="entry name" value="Thioredoxin-like"/>
    <property type="match status" value="1"/>
</dbReference>
<name>A0A381PRV2_9ZZZZ</name>
<reference evidence="2" key="1">
    <citation type="submission" date="2018-05" db="EMBL/GenBank/DDBJ databases">
        <authorList>
            <person name="Lanie J.A."/>
            <person name="Ng W.-L."/>
            <person name="Kazmierczak K.M."/>
            <person name="Andrzejewski T.M."/>
            <person name="Davidsen T.M."/>
            <person name="Wayne K.J."/>
            <person name="Tettelin H."/>
            <person name="Glass J.I."/>
            <person name="Rusch D."/>
            <person name="Podicherti R."/>
            <person name="Tsui H.-C.T."/>
            <person name="Winkler M.E."/>
        </authorList>
    </citation>
    <scope>NUCLEOTIDE SEQUENCE</scope>
</reference>
<evidence type="ECO:0000259" key="1">
    <source>
        <dbReference type="Pfam" id="PF01323"/>
    </source>
</evidence>
<dbReference type="Pfam" id="PF01323">
    <property type="entry name" value="DSBA"/>
    <property type="match status" value="1"/>
</dbReference>
<organism evidence="2">
    <name type="scientific">marine metagenome</name>
    <dbReference type="NCBI Taxonomy" id="408172"/>
    <lineage>
        <taxon>unclassified sequences</taxon>
        <taxon>metagenomes</taxon>
        <taxon>ecological metagenomes</taxon>
    </lineage>
</organism>
<dbReference type="EMBL" id="UINC01001033">
    <property type="protein sequence ID" value="SUZ68203.1"/>
    <property type="molecule type" value="Genomic_DNA"/>
</dbReference>
<dbReference type="InterPro" id="IPR001853">
    <property type="entry name" value="DSBA-like_thioredoxin_dom"/>
</dbReference>
<feature type="domain" description="DSBA-like thioredoxin" evidence="1">
    <location>
        <begin position="10"/>
        <end position="174"/>
    </location>
</feature>
<dbReference type="InterPro" id="IPR036249">
    <property type="entry name" value="Thioredoxin-like_sf"/>
</dbReference>
<proteinExistence type="predicted"/>
<dbReference type="Gene3D" id="3.40.30.10">
    <property type="entry name" value="Glutaredoxin"/>
    <property type="match status" value="1"/>
</dbReference>
<evidence type="ECO:0000313" key="2">
    <source>
        <dbReference type="EMBL" id="SUZ68203.1"/>
    </source>
</evidence>
<dbReference type="AlphaFoldDB" id="A0A381PRV2"/>
<gene>
    <name evidence="2" type="ORF">METZ01_LOCUS21057</name>
</gene>
<accession>A0A381PRV2</accession>
<sequence length="194" mass="21690">MIYKSLCLVIDVADPLSFLAHLQVRSVEQTTGSHVQRVPVELRPPPAELIGADHPFWLQRWEQAEALAERLNLSLRKPCLVPWSRKAHELLYHADAAGLDEAGELLDLIFQAFLLKGKDIGRVDILVGIGQSVGLELSETKAVLDIDRYEAEVSDALEYARSQKAEVPPVLIRGHKHLRDFHNDEAISTFLATT</sequence>
<dbReference type="GO" id="GO:0016491">
    <property type="term" value="F:oxidoreductase activity"/>
    <property type="evidence" value="ECO:0007669"/>
    <property type="project" value="InterPro"/>
</dbReference>
<protein>
    <recommendedName>
        <fullName evidence="1">DSBA-like thioredoxin domain-containing protein</fullName>
    </recommendedName>
</protein>